<accession>A0A9J5X2G2</accession>
<name>A0A9J5X2G2_SOLCO</name>
<reference evidence="1 2" key="1">
    <citation type="submission" date="2020-09" db="EMBL/GenBank/DDBJ databases">
        <title>De no assembly of potato wild relative species, Solanum commersonii.</title>
        <authorList>
            <person name="Cho K."/>
        </authorList>
    </citation>
    <scope>NUCLEOTIDE SEQUENCE [LARGE SCALE GENOMIC DNA]</scope>
    <source>
        <strain evidence="1">LZ3.2</strain>
        <tissue evidence="1">Leaf</tissue>
    </source>
</reference>
<gene>
    <name evidence="1" type="ORF">H5410_052248</name>
</gene>
<dbReference type="OrthoDB" id="2013610at2759"/>
<evidence type="ECO:0000313" key="1">
    <source>
        <dbReference type="EMBL" id="KAG5581621.1"/>
    </source>
</evidence>
<evidence type="ECO:0000313" key="2">
    <source>
        <dbReference type="Proteomes" id="UP000824120"/>
    </source>
</evidence>
<comment type="caution">
    <text evidence="1">The sequence shown here is derived from an EMBL/GenBank/DDBJ whole genome shotgun (WGS) entry which is preliminary data.</text>
</comment>
<sequence>MASMVLDRFSGCNPTGWLFRAEQYFTYLGFSEKEWLTLAPFYLDGDAYDWFQCALDMMRKLDENYSYILCKLDNVQRALSACSQSLVADHVLLDVDSSCDDKGDPALSFDESSHVFEDLVALGSDTV</sequence>
<dbReference type="EMBL" id="JACXVP010000010">
    <property type="protein sequence ID" value="KAG5581621.1"/>
    <property type="molecule type" value="Genomic_DNA"/>
</dbReference>
<protein>
    <submittedName>
        <fullName evidence="1">Uncharacterized protein</fullName>
    </submittedName>
</protein>
<dbReference type="Proteomes" id="UP000824120">
    <property type="component" value="Chromosome 10"/>
</dbReference>
<proteinExistence type="predicted"/>
<keyword evidence="2" id="KW-1185">Reference proteome</keyword>
<organism evidence="1 2">
    <name type="scientific">Solanum commersonii</name>
    <name type="common">Commerson's wild potato</name>
    <name type="synonym">Commerson's nightshade</name>
    <dbReference type="NCBI Taxonomy" id="4109"/>
    <lineage>
        <taxon>Eukaryota</taxon>
        <taxon>Viridiplantae</taxon>
        <taxon>Streptophyta</taxon>
        <taxon>Embryophyta</taxon>
        <taxon>Tracheophyta</taxon>
        <taxon>Spermatophyta</taxon>
        <taxon>Magnoliopsida</taxon>
        <taxon>eudicotyledons</taxon>
        <taxon>Gunneridae</taxon>
        <taxon>Pentapetalae</taxon>
        <taxon>asterids</taxon>
        <taxon>lamiids</taxon>
        <taxon>Solanales</taxon>
        <taxon>Solanaceae</taxon>
        <taxon>Solanoideae</taxon>
        <taxon>Solaneae</taxon>
        <taxon>Solanum</taxon>
    </lineage>
</organism>
<dbReference type="AlphaFoldDB" id="A0A9J5X2G2"/>